<feature type="compositionally biased region" description="Low complexity" evidence="1">
    <location>
        <begin position="150"/>
        <end position="173"/>
    </location>
</feature>
<sequence length="291" mass="31259">MSVDSENSFVLLSSRESRTSCIFQTADERDEIPGVGEESVLEMLSYSKFLDLETWLCMPSSLLLSRPLDFTHTSSSCSTLSSSHASNHSSNSPTMSSSSSVASISRRSICSEPGETLLRSLERDSSFLTPALGKEVAFLSTPLLPILSSTPAASSEMSSPPTTGDSTSSSCVSVRKRRRLAASPGGLHWNSEGSVQRDFWSPDPPSGLAAGGARGTGLSGRRLPLGQTDRVTPVWTAGERAALRKTLSADDQLLRPAGGEVKLLNRLERGRKKLRNIHSLGTPGRYDSRKK</sequence>
<accession>A0ABV0VN03</accession>
<organism evidence="2 3">
    <name type="scientific">Xenotaenia resolanae</name>
    <dbReference type="NCBI Taxonomy" id="208358"/>
    <lineage>
        <taxon>Eukaryota</taxon>
        <taxon>Metazoa</taxon>
        <taxon>Chordata</taxon>
        <taxon>Craniata</taxon>
        <taxon>Vertebrata</taxon>
        <taxon>Euteleostomi</taxon>
        <taxon>Actinopterygii</taxon>
        <taxon>Neopterygii</taxon>
        <taxon>Teleostei</taxon>
        <taxon>Neoteleostei</taxon>
        <taxon>Acanthomorphata</taxon>
        <taxon>Ovalentaria</taxon>
        <taxon>Atherinomorphae</taxon>
        <taxon>Cyprinodontiformes</taxon>
        <taxon>Goodeidae</taxon>
        <taxon>Xenotaenia</taxon>
    </lineage>
</organism>
<proteinExistence type="predicted"/>
<gene>
    <name evidence="2" type="ORF">XENORESO_005383</name>
</gene>
<feature type="region of interest" description="Disordered" evidence="1">
    <location>
        <begin position="203"/>
        <end position="225"/>
    </location>
</feature>
<dbReference type="Proteomes" id="UP001444071">
    <property type="component" value="Unassembled WGS sequence"/>
</dbReference>
<comment type="caution">
    <text evidence="2">The sequence shown here is derived from an EMBL/GenBank/DDBJ whole genome shotgun (WGS) entry which is preliminary data.</text>
</comment>
<dbReference type="EMBL" id="JAHRIM010000199">
    <property type="protein sequence ID" value="MEQ2258087.1"/>
    <property type="molecule type" value="Genomic_DNA"/>
</dbReference>
<evidence type="ECO:0000313" key="2">
    <source>
        <dbReference type="EMBL" id="MEQ2258087.1"/>
    </source>
</evidence>
<protein>
    <submittedName>
        <fullName evidence="2">Uncharacterized protein</fullName>
    </submittedName>
</protein>
<feature type="compositionally biased region" description="Gly residues" evidence="1">
    <location>
        <begin position="209"/>
        <end position="218"/>
    </location>
</feature>
<name>A0ABV0VN03_9TELE</name>
<evidence type="ECO:0000256" key="1">
    <source>
        <dbReference type="SAM" id="MobiDB-lite"/>
    </source>
</evidence>
<reference evidence="2 3" key="1">
    <citation type="submission" date="2021-06" db="EMBL/GenBank/DDBJ databases">
        <authorList>
            <person name="Palmer J.M."/>
        </authorList>
    </citation>
    <scope>NUCLEOTIDE SEQUENCE [LARGE SCALE GENOMIC DNA]</scope>
    <source>
        <strain evidence="2 3">XR_2019</strain>
        <tissue evidence="2">Muscle</tissue>
    </source>
</reference>
<keyword evidence="3" id="KW-1185">Reference proteome</keyword>
<feature type="region of interest" description="Disordered" evidence="1">
    <location>
        <begin position="150"/>
        <end position="175"/>
    </location>
</feature>
<evidence type="ECO:0000313" key="3">
    <source>
        <dbReference type="Proteomes" id="UP001444071"/>
    </source>
</evidence>
<feature type="region of interest" description="Disordered" evidence="1">
    <location>
        <begin position="81"/>
        <end position="100"/>
    </location>
</feature>